<dbReference type="Gene3D" id="3.90.1010.10">
    <property type="match status" value="1"/>
</dbReference>
<keyword evidence="3" id="KW-1185">Reference proteome</keyword>
<evidence type="ECO:0000313" key="3">
    <source>
        <dbReference type="Proteomes" id="UP000476030"/>
    </source>
</evidence>
<dbReference type="GO" id="GO:0051536">
    <property type="term" value="F:iron-sulfur cluster binding"/>
    <property type="evidence" value="ECO:0007669"/>
    <property type="project" value="InterPro"/>
</dbReference>
<proteinExistence type="predicted"/>
<dbReference type="InterPro" id="IPR002871">
    <property type="entry name" value="NIF_FeS_clus_asmbl_NifU_N"/>
</dbReference>
<name>A0A6L8W616_9PROT</name>
<protein>
    <submittedName>
        <fullName evidence="2">Iron-sulfur cluster assembly scaffold protein</fullName>
    </submittedName>
</protein>
<comment type="caution">
    <text evidence="2">The sequence shown here is derived from an EMBL/GenBank/DDBJ whole genome shotgun (WGS) entry which is preliminary data.</text>
</comment>
<reference evidence="2 3" key="1">
    <citation type="submission" date="2019-12" db="EMBL/GenBank/DDBJ databases">
        <title>Snethiella sp. nov. sp. isolated from sea sand.</title>
        <authorList>
            <person name="Kim J."/>
            <person name="Jeong S.E."/>
            <person name="Jung H.S."/>
            <person name="Jeon C.O."/>
        </authorList>
    </citation>
    <scope>NUCLEOTIDE SEQUENCE [LARGE SCALE GENOMIC DNA]</scope>
    <source>
        <strain evidence="2 3">DP05</strain>
    </source>
</reference>
<dbReference type="EMBL" id="WTUW01000002">
    <property type="protein sequence ID" value="MZR30585.1"/>
    <property type="molecule type" value="Genomic_DNA"/>
</dbReference>
<organism evidence="2 3">
    <name type="scientific">Sneathiella litorea</name>
    <dbReference type="NCBI Taxonomy" id="2606216"/>
    <lineage>
        <taxon>Bacteria</taxon>
        <taxon>Pseudomonadati</taxon>
        <taxon>Pseudomonadota</taxon>
        <taxon>Alphaproteobacteria</taxon>
        <taxon>Sneathiellales</taxon>
        <taxon>Sneathiellaceae</taxon>
        <taxon>Sneathiella</taxon>
    </lineage>
</organism>
<dbReference type="GO" id="GO:0016226">
    <property type="term" value="P:iron-sulfur cluster assembly"/>
    <property type="evidence" value="ECO:0007669"/>
    <property type="project" value="InterPro"/>
</dbReference>
<dbReference type="Pfam" id="PF01592">
    <property type="entry name" value="NifU_N"/>
    <property type="match status" value="1"/>
</dbReference>
<dbReference type="CDD" id="cd06664">
    <property type="entry name" value="IscU_like"/>
    <property type="match status" value="1"/>
</dbReference>
<accession>A0A6L8W616</accession>
<dbReference type="Proteomes" id="UP000476030">
    <property type="component" value="Unassembled WGS sequence"/>
</dbReference>
<feature type="domain" description="NIF system FeS cluster assembly NifU N-terminal" evidence="1">
    <location>
        <begin position="6"/>
        <end position="104"/>
    </location>
</feature>
<dbReference type="SUPFAM" id="SSF82649">
    <property type="entry name" value="SufE/NifU"/>
    <property type="match status" value="1"/>
</dbReference>
<dbReference type="GO" id="GO:0005506">
    <property type="term" value="F:iron ion binding"/>
    <property type="evidence" value="ECO:0007669"/>
    <property type="project" value="InterPro"/>
</dbReference>
<sequence>MIDELYQKNLLRLAANATGDGTLESPDAEETLDNPTCGDRITIQIRLKDNEISELNHQNRSCMLCQASASLIGKYAIGKRLEDILETRQILQSMLHGTSLQDTSEWQELEYFDVVSLHKSRHHCVLLPFDALIRALEAAKKKV</sequence>
<gene>
    <name evidence="2" type="ORF">GQE98_08060</name>
</gene>
<dbReference type="AlphaFoldDB" id="A0A6L8W616"/>
<evidence type="ECO:0000259" key="1">
    <source>
        <dbReference type="Pfam" id="PF01592"/>
    </source>
</evidence>
<dbReference type="RefSeq" id="WP_161315153.1">
    <property type="nucleotide sequence ID" value="NZ_WTUW01000002.1"/>
</dbReference>
<evidence type="ECO:0000313" key="2">
    <source>
        <dbReference type="EMBL" id="MZR30585.1"/>
    </source>
</evidence>